<keyword evidence="2" id="KW-0812">Transmembrane</keyword>
<gene>
    <name evidence="3" type="ORF">Q7X28_17790</name>
</gene>
<accession>A0AA90NG27</accession>
<keyword evidence="2" id="KW-0472">Membrane</keyword>
<organism evidence="3 4">
    <name type="scientific">Tsukamurella strandjordii</name>
    <dbReference type="NCBI Taxonomy" id="147577"/>
    <lineage>
        <taxon>Bacteria</taxon>
        <taxon>Bacillati</taxon>
        <taxon>Actinomycetota</taxon>
        <taxon>Actinomycetes</taxon>
        <taxon>Mycobacteriales</taxon>
        <taxon>Tsukamurellaceae</taxon>
        <taxon>Tsukamurella</taxon>
    </lineage>
</organism>
<keyword evidence="4" id="KW-1185">Reference proteome</keyword>
<dbReference type="AlphaFoldDB" id="A0AA90NG27"/>
<protein>
    <submittedName>
        <fullName evidence="3">Alkaline shock response membrane anchor protein AmaP</fullName>
    </submittedName>
</protein>
<evidence type="ECO:0000313" key="4">
    <source>
        <dbReference type="Proteomes" id="UP001178281"/>
    </source>
</evidence>
<keyword evidence="2" id="KW-1133">Transmembrane helix</keyword>
<evidence type="ECO:0000256" key="2">
    <source>
        <dbReference type="SAM" id="Phobius"/>
    </source>
</evidence>
<dbReference type="EMBL" id="JAUTIX010000007">
    <property type="protein sequence ID" value="MDP0399777.1"/>
    <property type="molecule type" value="Genomic_DNA"/>
</dbReference>
<name>A0AA90NG27_9ACTN</name>
<dbReference type="RefSeq" id="WP_305112321.1">
    <property type="nucleotide sequence ID" value="NZ_JAUTIX010000007.1"/>
</dbReference>
<feature type="transmembrane region" description="Helical" evidence="2">
    <location>
        <begin position="12"/>
        <end position="29"/>
    </location>
</feature>
<proteinExistence type="predicted"/>
<reference evidence="3" key="1">
    <citation type="submission" date="2023-08" db="EMBL/GenBank/DDBJ databases">
        <title>The draft genome of Tsukamurella strandjordii strain 050030.</title>
        <authorList>
            <person name="Zhao F."/>
            <person name="Feng Y."/>
            <person name="Zong Z."/>
        </authorList>
    </citation>
    <scope>NUCLEOTIDE SEQUENCE</scope>
    <source>
        <strain evidence="3">050030</strain>
    </source>
</reference>
<evidence type="ECO:0000313" key="3">
    <source>
        <dbReference type="EMBL" id="MDP0399777.1"/>
    </source>
</evidence>
<sequence length="192" mass="20383">MRSSTRVIDRILAGVLGLALIAGGAWLLAYRQGVAFTTEATHRLAPDVIAASPDKPWWQASVVVAGVLLVLVTAWLLVRHLRAPASKTVDTEDGGSVDLGKVAEAVADDLARSELIRRARSATLVERGHPVIRVSVTVAPGASDEELAALARAAQHEVTRATNPDVRLQVLINGEDTSDRRRDHAVAGTPEA</sequence>
<feature type="transmembrane region" description="Helical" evidence="2">
    <location>
        <begin position="57"/>
        <end position="78"/>
    </location>
</feature>
<evidence type="ECO:0000256" key="1">
    <source>
        <dbReference type="SAM" id="MobiDB-lite"/>
    </source>
</evidence>
<dbReference type="Proteomes" id="UP001178281">
    <property type="component" value="Unassembled WGS sequence"/>
</dbReference>
<comment type="caution">
    <text evidence="3">The sequence shown here is derived from an EMBL/GenBank/DDBJ whole genome shotgun (WGS) entry which is preliminary data.</text>
</comment>
<feature type="region of interest" description="Disordered" evidence="1">
    <location>
        <begin position="173"/>
        <end position="192"/>
    </location>
</feature>